<feature type="repeat" description="WD" evidence="2">
    <location>
        <begin position="541"/>
        <end position="575"/>
    </location>
</feature>
<dbReference type="PROSITE" id="PS50082">
    <property type="entry name" value="WD_REPEATS_2"/>
    <property type="match status" value="1"/>
</dbReference>
<keyword evidence="6" id="KW-1185">Reference proteome</keyword>
<dbReference type="SUPFAM" id="SSF50998">
    <property type="entry name" value="Quinoprotein alcohol dehydrogenase-like"/>
    <property type="match status" value="1"/>
</dbReference>
<dbReference type="InterPro" id="IPR001680">
    <property type="entry name" value="WD40_rpt"/>
</dbReference>
<evidence type="ECO:0000313" key="5">
    <source>
        <dbReference type="EMBL" id="KAK1840716.1"/>
    </source>
</evidence>
<name>A0AAD9A3C4_9PEZI</name>
<dbReference type="InterPro" id="IPR001810">
    <property type="entry name" value="F-box_dom"/>
</dbReference>
<sequence>MYGFSAVHFARLQYSAGLVHSDTNTLPCRIEGAGVMQRKRCQPSQSAGMDGWSPLPKRARLTASPHNVFKTQAVFAAGDLLSALSDEILIRILSCLSTLDLLRIAPVSRRFHRLSSDSQLWRTLYYHRFVLPRALRIPGFRDGSARESAKVHYSSRRTVWADGGWGRRGGSGESVDWKRQYKLRHNWARGTATVEELNVGDASLRYSLTSRTLAKVAEGIAVTVDGFSGLRAWDLKTRESIAQIGLNDGNDKTTPTCIAVDDQALDFRRLGVAVGFLDGSFGVWQLHLEEGRFSRRYKQEKSTNGKLVEIAYRHPFILTATESVLVSLYNFQQPSLKPTSEHAWQEKETGSDESEIEAGSESATLRGSECEMEQYILKKSRSSKAADSQAGGRAVVSLQAPVLMTCLQSHSSRAPLALSIRQTASTTIASIAYTYSTREGWSIGIQELHIRRHGMGGLSTAEVISTRLAFTTSITASCSTSMGSDRDDSNAQAPIVQVECGPTALCYNHPYLLAAMADNTLVLHVCTSNATKLSVSPGIRLWGHTSGISDAEITARGKAVSVSSQGEEIRVWELEGRVSGKSIEVQPNSIANGALTSAYGPWSGPSSSRCNDRRSWVGFDDEMVLVLKETSDGRESLMMYDFS</sequence>
<evidence type="ECO:0000256" key="2">
    <source>
        <dbReference type="PROSITE-ProRule" id="PRU00221"/>
    </source>
</evidence>
<dbReference type="AlphaFoldDB" id="A0AAD9A3C4"/>
<comment type="caution">
    <text evidence="5">The sequence shown here is derived from an EMBL/GenBank/DDBJ whole genome shotgun (WGS) entry which is preliminary data.</text>
</comment>
<feature type="domain" description="F-box" evidence="4">
    <location>
        <begin position="78"/>
        <end position="124"/>
    </location>
</feature>
<organism evidence="5 6">
    <name type="scientific">Colletotrichum chrysophilum</name>
    <dbReference type="NCBI Taxonomy" id="1836956"/>
    <lineage>
        <taxon>Eukaryota</taxon>
        <taxon>Fungi</taxon>
        <taxon>Dikarya</taxon>
        <taxon>Ascomycota</taxon>
        <taxon>Pezizomycotina</taxon>
        <taxon>Sordariomycetes</taxon>
        <taxon>Hypocreomycetidae</taxon>
        <taxon>Glomerellales</taxon>
        <taxon>Glomerellaceae</taxon>
        <taxon>Colletotrichum</taxon>
        <taxon>Colletotrichum gloeosporioides species complex</taxon>
    </lineage>
</organism>
<dbReference type="Pfam" id="PF25499">
    <property type="entry name" value="Beta-prop_pof12"/>
    <property type="match status" value="1"/>
</dbReference>
<gene>
    <name evidence="5" type="ORF">CCHR01_16664</name>
</gene>
<proteinExistence type="inferred from homology"/>
<dbReference type="PROSITE" id="PS50181">
    <property type="entry name" value="FBOX"/>
    <property type="match status" value="1"/>
</dbReference>
<dbReference type="Proteomes" id="UP001243330">
    <property type="component" value="Unassembled WGS sequence"/>
</dbReference>
<dbReference type="InterPro" id="IPR011047">
    <property type="entry name" value="Quinoprotein_ADH-like_sf"/>
</dbReference>
<keyword evidence="2" id="KW-0853">WD repeat</keyword>
<dbReference type="Gene3D" id="2.130.10.10">
    <property type="entry name" value="YVTN repeat-like/Quinoprotein amine dehydrogenase"/>
    <property type="match status" value="1"/>
</dbReference>
<dbReference type="Gene3D" id="1.20.1280.50">
    <property type="match status" value="1"/>
</dbReference>
<feature type="region of interest" description="Disordered" evidence="3">
    <location>
        <begin position="339"/>
        <end position="364"/>
    </location>
</feature>
<dbReference type="Pfam" id="PF12937">
    <property type="entry name" value="F-box-like"/>
    <property type="match status" value="1"/>
</dbReference>
<comment type="similarity">
    <text evidence="1">Belongs to the WD repeat MET30/SCONB/SCON-2 family.</text>
</comment>
<feature type="compositionally biased region" description="Basic and acidic residues" evidence="3">
    <location>
        <begin position="339"/>
        <end position="350"/>
    </location>
</feature>
<evidence type="ECO:0000259" key="4">
    <source>
        <dbReference type="PROSITE" id="PS50181"/>
    </source>
</evidence>
<protein>
    <submittedName>
        <fullName evidence="5">F-box domain containing protein</fullName>
    </submittedName>
</protein>
<accession>A0AAD9A3C4</accession>
<dbReference type="EMBL" id="JAQOWY010000537">
    <property type="protein sequence ID" value="KAK1840716.1"/>
    <property type="molecule type" value="Genomic_DNA"/>
</dbReference>
<evidence type="ECO:0000256" key="3">
    <source>
        <dbReference type="SAM" id="MobiDB-lite"/>
    </source>
</evidence>
<dbReference type="SMART" id="SM00256">
    <property type="entry name" value="FBOX"/>
    <property type="match status" value="1"/>
</dbReference>
<dbReference type="InterPro" id="IPR036047">
    <property type="entry name" value="F-box-like_dom_sf"/>
</dbReference>
<evidence type="ECO:0000256" key="1">
    <source>
        <dbReference type="ARBA" id="ARBA00007968"/>
    </source>
</evidence>
<dbReference type="SUPFAM" id="SSF81383">
    <property type="entry name" value="F-box domain"/>
    <property type="match status" value="1"/>
</dbReference>
<dbReference type="InterPro" id="IPR015943">
    <property type="entry name" value="WD40/YVTN_repeat-like_dom_sf"/>
</dbReference>
<evidence type="ECO:0000313" key="6">
    <source>
        <dbReference type="Proteomes" id="UP001243330"/>
    </source>
</evidence>
<reference evidence="5" key="1">
    <citation type="submission" date="2023-01" db="EMBL/GenBank/DDBJ databases">
        <title>Colletotrichum chrysophilum M932 genome sequence.</title>
        <authorList>
            <person name="Baroncelli R."/>
        </authorList>
    </citation>
    <scope>NUCLEOTIDE SEQUENCE</scope>
    <source>
        <strain evidence="5">M932</strain>
    </source>
</reference>